<sequence>MKQIAYILLIQLLPLALQAQHIRVAAPNSVAVGEEFQVSYTVFTDGVQGMKLGKLPAGVECTNGPFSSTQSSIQMRNGHTSSSSSTTYTYLFVATRRGTFIIPPARMTVNGQNLASTPVRITASAGSSVVRSSAGASNYEEEEIKTPSKITSKDLFIKVTANKTRVHEQEPVLLTYKVYTAVNLINLTGKMPDLTGFHVQEVKQPQQNVFHTERVGGRNYRCTTWSQYVMYPQMTGKLQIPSITFHGVIQQDDNAFDPFAFMSDDNPRELRKDIKAEGLTIQVDPLPSKPTDFSGGVGHFNISAQVDKTEVKEGSPINIRVVVSGAGNLKLIKQPTLQIPKDFELYDPKVTDKTRLTANGLEGNMIYDFLVVPHKKGDYTLPSVKFVYYDTATGSYKTIRTQAFKIKVEQGDGVNSGDTENLLVDGDIHDLKLTDNELSSVSPFFNSISYWLVLLLLVSGFSFVVYTFRQRAIARADIAQFRGKNAEKVARRQLMKASELMLKGKAENFYDEILRTLWGYAGNKLNMPIEQLSKENIAESFANKNVDRQRIDKFIGALDECEFERYAPGDEKGNMNRTYEAAMTAILGIEECLGKKAKQNVRLLLCIVIAFLGYAGSVSAVTKADADKAYQQKNYQQAIADYKVLINQAPTAERYYNLGNAYYRVDSITRAIICYERAHKMVPSDDDILFNLRLAESKTIDKISPKDEMFFASWASDANSLLSIDAWAAISITALLLALCGILLFLLADKEALRKLGFFGGITFALFFIFANVMAFQQRSKQRERNEAIVVSPSAPIKSAPDSKAENTGIIHEGTKVKITDKALGDWLGIQLADGRSGWMQPSQIEEI</sequence>
<dbReference type="eggNOG" id="COG0457">
    <property type="taxonomic scope" value="Bacteria"/>
</dbReference>
<comment type="caution">
    <text evidence="5">The sequence shown here is derived from an EMBL/GenBank/DDBJ whole genome shotgun (WGS) entry which is preliminary data.</text>
</comment>
<keyword evidence="3" id="KW-0732">Signal</keyword>
<feature type="transmembrane region" description="Helical" evidence="2">
    <location>
        <begin position="448"/>
        <end position="468"/>
    </location>
</feature>
<name>H1PZK0_9BACT</name>
<evidence type="ECO:0000256" key="3">
    <source>
        <dbReference type="SAM" id="SignalP"/>
    </source>
</evidence>
<dbReference type="InterPro" id="IPR011990">
    <property type="entry name" value="TPR-like_helical_dom_sf"/>
</dbReference>
<dbReference type="InterPro" id="IPR025738">
    <property type="entry name" value="BatD"/>
</dbReference>
<dbReference type="RefSeq" id="WP_006950966.1">
    <property type="nucleotide sequence ID" value="NZ_JH594521.1"/>
</dbReference>
<feature type="transmembrane region" description="Helical" evidence="2">
    <location>
        <begin position="726"/>
        <end position="747"/>
    </location>
</feature>
<evidence type="ECO:0000313" key="5">
    <source>
        <dbReference type="EMBL" id="EHO75045.1"/>
    </source>
</evidence>
<dbReference type="HOGENOM" id="CLU_016843_0_0_10"/>
<dbReference type="PANTHER" id="PTHR40940">
    <property type="entry name" value="PROTEIN BATD-RELATED"/>
    <property type="match status" value="1"/>
</dbReference>
<feature type="transmembrane region" description="Helical" evidence="2">
    <location>
        <begin position="756"/>
        <end position="776"/>
    </location>
</feature>
<dbReference type="eggNOG" id="COG3103">
    <property type="taxonomic scope" value="Bacteria"/>
</dbReference>
<keyword evidence="6" id="KW-1185">Reference proteome</keyword>
<dbReference type="PROSITE" id="PS50005">
    <property type="entry name" value="TPR"/>
    <property type="match status" value="1"/>
</dbReference>
<dbReference type="EMBL" id="AGWK01000001">
    <property type="protein sequence ID" value="EHO75045.1"/>
    <property type="molecule type" value="Genomic_DNA"/>
</dbReference>
<keyword evidence="2" id="KW-0472">Membrane</keyword>
<dbReference type="SUPFAM" id="SSF48452">
    <property type="entry name" value="TPR-like"/>
    <property type="match status" value="1"/>
</dbReference>
<organism evidence="5 6">
    <name type="scientific">Prevotella micans F0438</name>
    <dbReference type="NCBI Taxonomy" id="883158"/>
    <lineage>
        <taxon>Bacteria</taxon>
        <taxon>Pseudomonadati</taxon>
        <taxon>Bacteroidota</taxon>
        <taxon>Bacteroidia</taxon>
        <taxon>Bacteroidales</taxon>
        <taxon>Prevotellaceae</taxon>
        <taxon>Prevotella</taxon>
    </lineage>
</organism>
<feature type="transmembrane region" description="Helical" evidence="2">
    <location>
        <begin position="603"/>
        <end position="621"/>
    </location>
</feature>
<dbReference type="InterPro" id="IPR019734">
    <property type="entry name" value="TPR_rpt"/>
</dbReference>
<feature type="repeat" description="TPR" evidence="1">
    <location>
        <begin position="652"/>
        <end position="685"/>
    </location>
</feature>
<dbReference type="PANTHER" id="PTHR40940:SF2">
    <property type="entry name" value="BATD"/>
    <property type="match status" value="1"/>
</dbReference>
<feature type="signal peptide" evidence="3">
    <location>
        <begin position="1"/>
        <end position="19"/>
    </location>
</feature>
<dbReference type="Pfam" id="PF13584">
    <property type="entry name" value="BatD"/>
    <property type="match status" value="3"/>
</dbReference>
<dbReference type="Proteomes" id="UP000016023">
    <property type="component" value="Unassembled WGS sequence"/>
</dbReference>
<evidence type="ECO:0000256" key="2">
    <source>
        <dbReference type="SAM" id="Phobius"/>
    </source>
</evidence>
<dbReference type="AlphaFoldDB" id="H1PZK0"/>
<evidence type="ECO:0000256" key="1">
    <source>
        <dbReference type="PROSITE-ProRule" id="PRU00339"/>
    </source>
</evidence>
<keyword evidence="1" id="KW-0802">TPR repeat</keyword>
<keyword evidence="2" id="KW-0812">Transmembrane</keyword>
<evidence type="ECO:0000313" key="6">
    <source>
        <dbReference type="Proteomes" id="UP000016023"/>
    </source>
</evidence>
<protein>
    <recommendedName>
        <fullName evidence="4">SH3b domain-containing protein</fullName>
    </recommendedName>
</protein>
<dbReference type="InterPro" id="IPR003646">
    <property type="entry name" value="SH3-like_bac-type"/>
</dbReference>
<keyword evidence="2" id="KW-1133">Transmembrane helix</keyword>
<accession>H1PZK0</accession>
<dbReference type="Gene3D" id="2.30.30.40">
    <property type="entry name" value="SH3 Domains"/>
    <property type="match status" value="1"/>
</dbReference>
<dbReference type="STRING" id="883158.HMPREF9140_00088"/>
<proteinExistence type="predicted"/>
<dbReference type="PATRIC" id="fig|883158.3.peg.96"/>
<evidence type="ECO:0000259" key="4">
    <source>
        <dbReference type="PROSITE" id="PS51781"/>
    </source>
</evidence>
<dbReference type="Gene3D" id="1.25.40.10">
    <property type="entry name" value="Tetratricopeptide repeat domain"/>
    <property type="match status" value="1"/>
</dbReference>
<feature type="domain" description="SH3b" evidence="4">
    <location>
        <begin position="785"/>
        <end position="848"/>
    </location>
</feature>
<feature type="chain" id="PRO_5003552141" description="SH3b domain-containing protein" evidence="3">
    <location>
        <begin position="20"/>
        <end position="848"/>
    </location>
</feature>
<gene>
    <name evidence="5" type="ORF">HMPREF9140_00088</name>
</gene>
<dbReference type="PROSITE" id="PS51781">
    <property type="entry name" value="SH3B"/>
    <property type="match status" value="1"/>
</dbReference>
<reference evidence="5 6" key="1">
    <citation type="submission" date="2011-12" db="EMBL/GenBank/DDBJ databases">
        <title>The Genome Sequence of Prevotella micans F0438.</title>
        <authorList>
            <consortium name="The Broad Institute Genome Sequencing Platform"/>
            <person name="Earl A."/>
            <person name="Ward D."/>
            <person name="Feldgarden M."/>
            <person name="Gevers D."/>
            <person name="Izard J."/>
            <person name="Baranova O.V."/>
            <person name="Blanton J.M."/>
            <person name="Wade W.G."/>
            <person name="Dewhirst F.E."/>
            <person name="Young S.K."/>
            <person name="Zeng Q."/>
            <person name="Gargeya S."/>
            <person name="Fitzgerald M."/>
            <person name="Haas B."/>
            <person name="Abouelleil A."/>
            <person name="Alvarado L."/>
            <person name="Arachchi H.M."/>
            <person name="Berlin A."/>
            <person name="Chapman S.B."/>
            <person name="Gearin G."/>
            <person name="Goldberg J."/>
            <person name="Griggs A."/>
            <person name="Gujja S."/>
            <person name="Hansen M."/>
            <person name="Heiman D."/>
            <person name="Howarth C."/>
            <person name="Larimer J."/>
            <person name="Lui A."/>
            <person name="MacDonald P.J.P."/>
            <person name="McCowen C."/>
            <person name="Montmayeur A."/>
            <person name="Murphy C."/>
            <person name="Neiman D."/>
            <person name="Pearson M."/>
            <person name="Priest M."/>
            <person name="Roberts A."/>
            <person name="Saif S."/>
            <person name="Shea T."/>
            <person name="Sisk P."/>
            <person name="Stolte C."/>
            <person name="Sykes S."/>
            <person name="Wortman J."/>
            <person name="Nusbaum C."/>
            <person name="Birren B."/>
        </authorList>
    </citation>
    <scope>NUCLEOTIDE SEQUENCE [LARGE SCALE GENOMIC DNA]</scope>
    <source>
        <strain evidence="5 6">F0438</strain>
    </source>
</reference>
<dbReference type="SMART" id="SM00028">
    <property type="entry name" value="TPR"/>
    <property type="match status" value="1"/>
</dbReference>